<reference evidence="8" key="1">
    <citation type="submission" date="2016-12" db="EMBL/GenBank/DDBJ databases">
        <title>Comparative genomics of four Isosphaeraceae planctomycetes: a common pool of plasmids and glycoside hydrolase genes.</title>
        <authorList>
            <person name="Ivanova A."/>
        </authorList>
    </citation>
    <scope>NUCLEOTIDE SEQUENCE [LARGE SCALE GENOMIC DNA]</scope>
    <source>
        <strain evidence="8">PX4</strain>
    </source>
</reference>
<dbReference type="AlphaFoldDB" id="A0A1U7CIW6"/>
<evidence type="ECO:0000313" key="7">
    <source>
        <dbReference type="EMBL" id="APW58846.1"/>
    </source>
</evidence>
<evidence type="ECO:0000256" key="6">
    <source>
        <dbReference type="SAM" id="MobiDB-lite"/>
    </source>
</evidence>
<keyword evidence="8" id="KW-1185">Reference proteome</keyword>
<organism evidence="7 8">
    <name type="scientific">Paludisphaera borealis</name>
    <dbReference type="NCBI Taxonomy" id="1387353"/>
    <lineage>
        <taxon>Bacteria</taxon>
        <taxon>Pseudomonadati</taxon>
        <taxon>Planctomycetota</taxon>
        <taxon>Planctomycetia</taxon>
        <taxon>Isosphaerales</taxon>
        <taxon>Isosphaeraceae</taxon>
        <taxon>Paludisphaera</taxon>
    </lineage>
</organism>
<proteinExistence type="inferred from homology"/>
<evidence type="ECO:0000256" key="1">
    <source>
        <dbReference type="ARBA" id="ARBA00004167"/>
    </source>
</evidence>
<dbReference type="Pfam" id="PF04011">
    <property type="entry name" value="LemA"/>
    <property type="match status" value="1"/>
</dbReference>
<evidence type="ECO:0000256" key="3">
    <source>
        <dbReference type="ARBA" id="ARBA00022692"/>
    </source>
</evidence>
<evidence type="ECO:0000256" key="4">
    <source>
        <dbReference type="ARBA" id="ARBA00022989"/>
    </source>
</evidence>
<dbReference type="InterPro" id="IPR023353">
    <property type="entry name" value="LemA-like_dom_sf"/>
</dbReference>
<keyword evidence="5" id="KW-0472">Membrane</keyword>
<sequence>MVLWIVGGVVASGLVYLGWTYNRLVELNKRADGAWSDIDVQLKRRWDLVPALVETVKGYARHESGTLEGVVEARSQAERSGSVAQRGESERGLSTAVGRLFAVAEAYPELKAGRNFQDLQKSLVEIENNVQYARRYYNAVIRDLNTLVESFPSSLIASAGGFGPRNYFQIDEAERATPRVGFEPRPGDGAAASERQG</sequence>
<dbReference type="KEGG" id="pbor:BSF38_00253"/>
<dbReference type="STRING" id="1387353.BSF38_00253"/>
<keyword evidence="4" id="KW-1133">Transmembrane helix</keyword>
<comment type="similarity">
    <text evidence="2">Belongs to the LemA family.</text>
</comment>
<dbReference type="Gene3D" id="1.20.1440.20">
    <property type="entry name" value="LemA-like domain"/>
    <property type="match status" value="1"/>
</dbReference>
<dbReference type="InterPro" id="IPR007156">
    <property type="entry name" value="MamQ_LemA"/>
</dbReference>
<comment type="subcellular location">
    <subcellularLocation>
        <location evidence="1">Membrane</location>
        <topology evidence="1">Single-pass membrane protein</topology>
    </subcellularLocation>
</comment>
<accession>A0A1U7CIW6</accession>
<evidence type="ECO:0000313" key="8">
    <source>
        <dbReference type="Proteomes" id="UP000186309"/>
    </source>
</evidence>
<keyword evidence="3" id="KW-0812">Transmembrane</keyword>
<evidence type="ECO:0000256" key="2">
    <source>
        <dbReference type="ARBA" id="ARBA00008854"/>
    </source>
</evidence>
<name>A0A1U7CIW6_9BACT</name>
<dbReference type="SUPFAM" id="SSF140478">
    <property type="entry name" value="LemA-like"/>
    <property type="match status" value="1"/>
</dbReference>
<gene>
    <name evidence="7" type="ORF">BSF38_00253</name>
</gene>
<evidence type="ECO:0008006" key="9">
    <source>
        <dbReference type="Google" id="ProtNLM"/>
    </source>
</evidence>
<dbReference type="Proteomes" id="UP000186309">
    <property type="component" value="Chromosome"/>
</dbReference>
<dbReference type="EMBL" id="CP019082">
    <property type="protein sequence ID" value="APW58846.1"/>
    <property type="molecule type" value="Genomic_DNA"/>
</dbReference>
<evidence type="ECO:0000256" key="5">
    <source>
        <dbReference type="ARBA" id="ARBA00023136"/>
    </source>
</evidence>
<dbReference type="PANTHER" id="PTHR34478:SF2">
    <property type="entry name" value="MEMBRANE PROTEIN"/>
    <property type="match status" value="1"/>
</dbReference>
<feature type="region of interest" description="Disordered" evidence="6">
    <location>
        <begin position="174"/>
        <end position="197"/>
    </location>
</feature>
<dbReference type="GO" id="GO:0016020">
    <property type="term" value="C:membrane"/>
    <property type="evidence" value="ECO:0007669"/>
    <property type="project" value="UniProtKB-SubCell"/>
</dbReference>
<protein>
    <recommendedName>
        <fullName evidence="9">LemA family protein</fullName>
    </recommendedName>
</protein>
<dbReference type="PANTHER" id="PTHR34478">
    <property type="entry name" value="PROTEIN LEMA"/>
    <property type="match status" value="1"/>
</dbReference>